<feature type="site" description="Lowers pKa of active site Tyr" evidence="6">
    <location>
        <position position="78"/>
    </location>
</feature>
<evidence type="ECO:0000256" key="1">
    <source>
        <dbReference type="ARBA" id="ARBA00007905"/>
    </source>
</evidence>
<keyword evidence="2" id="KW-0521">NADP</keyword>
<evidence type="ECO:0000256" key="3">
    <source>
        <dbReference type="ARBA" id="ARBA00023002"/>
    </source>
</evidence>
<dbReference type="AlphaFoldDB" id="A0A7W3UL91"/>
<comment type="similarity">
    <text evidence="1">Belongs to the aldo/keto reductase family.</text>
</comment>
<dbReference type="InterPro" id="IPR036812">
    <property type="entry name" value="NAD(P)_OxRdtase_dom_sf"/>
</dbReference>
<gene>
    <name evidence="8" type="ORF">H5S09_06705</name>
</gene>
<dbReference type="GO" id="GO:0016616">
    <property type="term" value="F:oxidoreductase activity, acting on the CH-OH group of donors, NAD or NADP as acceptor"/>
    <property type="evidence" value="ECO:0007669"/>
    <property type="project" value="UniProtKB-ARBA"/>
</dbReference>
<feature type="active site" description="Proton donor" evidence="4">
    <location>
        <position position="53"/>
    </location>
</feature>
<dbReference type="PANTHER" id="PTHR43827:SF3">
    <property type="entry name" value="NADP-DEPENDENT OXIDOREDUCTASE DOMAIN-CONTAINING PROTEIN"/>
    <property type="match status" value="1"/>
</dbReference>
<name>A0A7W3UL91_9LACO</name>
<reference evidence="8 9" key="1">
    <citation type="submission" date="2020-07" db="EMBL/GenBank/DDBJ databases">
        <title>Description of Limosilactobacillus balticus sp. nov., Limosilactobacillus agrestis sp. nov., Limosilactobacillus albertensis sp. nov., Limosilactobacillus rudii sp. nov., Limosilactobacillus fastidiosus sp. nov., five novel Limosilactobacillus species isolated from the vertebrate gastrointestinal tract, and proposal of 6 subspecies of Limosilactobacillus reuteri adapted to the gastrointestinal tract of specific vertebrate hosts.</title>
        <authorList>
            <person name="Li F."/>
            <person name="Cheng C."/>
            <person name="Zheng J."/>
            <person name="Quevedo R.M."/>
            <person name="Li J."/>
            <person name="Roos S."/>
            <person name="Gaenzle M.G."/>
            <person name="Walter J."/>
        </authorList>
    </citation>
    <scope>NUCLEOTIDE SEQUENCE [LARGE SCALE GENOMIC DNA]</scope>
    <source>
        <strain evidence="8 9">STM2_1</strain>
    </source>
</reference>
<dbReference type="InterPro" id="IPR020471">
    <property type="entry name" value="AKR"/>
</dbReference>
<evidence type="ECO:0000259" key="7">
    <source>
        <dbReference type="Pfam" id="PF00248"/>
    </source>
</evidence>
<proteinExistence type="inferred from homology"/>
<evidence type="ECO:0000256" key="2">
    <source>
        <dbReference type="ARBA" id="ARBA00022857"/>
    </source>
</evidence>
<sequence>MNGKSALITLADGQKMPQEGFGLYKVHGQETMNRAISDAYQAGFRLFDTAQLYDNEAEVGEALQRLNVPRDEYFVTTKIAEANESYEKAIASVKESLRKLKLDYVNLLLIHWPTEKYFFESWRALEELKKMGLTRSIGVSNYPLIHLQYLATQANEMPVVDQVERHPLLNQAPLIKFNRQHNIVTQAWSPLGRGKILTDPVLEKIAAEHGKSVAQVILRWHLQSGIAFIPKAVTPQHIQQNIALNDFSLSDIEMEQIAALNNFQRFGKEPALAYEYNHKYETR</sequence>
<dbReference type="PROSITE" id="PS00798">
    <property type="entry name" value="ALDOKETO_REDUCTASE_1"/>
    <property type="match status" value="1"/>
</dbReference>
<organism evidence="8 9">
    <name type="scientific">Limosilactobacillus rudii</name>
    <dbReference type="NCBI Taxonomy" id="2759755"/>
    <lineage>
        <taxon>Bacteria</taxon>
        <taxon>Bacillati</taxon>
        <taxon>Bacillota</taxon>
        <taxon>Bacilli</taxon>
        <taxon>Lactobacillales</taxon>
        <taxon>Lactobacillaceae</taxon>
        <taxon>Limosilactobacillus</taxon>
    </lineage>
</organism>
<dbReference type="InterPro" id="IPR023210">
    <property type="entry name" value="NADP_OxRdtase_dom"/>
</dbReference>
<evidence type="ECO:0000256" key="6">
    <source>
        <dbReference type="PIRSR" id="PIRSR000097-3"/>
    </source>
</evidence>
<feature type="domain" description="NADP-dependent oxidoreductase" evidence="7">
    <location>
        <begin position="29"/>
        <end position="261"/>
    </location>
</feature>
<comment type="caution">
    <text evidence="8">The sequence shown here is derived from an EMBL/GenBank/DDBJ whole genome shotgun (WGS) entry which is preliminary data.</text>
</comment>
<dbReference type="PANTHER" id="PTHR43827">
    <property type="entry name" value="2,5-DIKETO-D-GLUCONIC ACID REDUCTASE"/>
    <property type="match status" value="1"/>
</dbReference>
<feature type="binding site" evidence="5">
    <location>
        <position position="111"/>
    </location>
    <ligand>
        <name>substrate</name>
    </ligand>
</feature>
<dbReference type="PIRSF" id="PIRSF000097">
    <property type="entry name" value="AKR"/>
    <property type="match status" value="1"/>
</dbReference>
<evidence type="ECO:0000256" key="5">
    <source>
        <dbReference type="PIRSR" id="PIRSR000097-2"/>
    </source>
</evidence>
<evidence type="ECO:0000256" key="4">
    <source>
        <dbReference type="PIRSR" id="PIRSR000097-1"/>
    </source>
</evidence>
<dbReference type="InterPro" id="IPR018170">
    <property type="entry name" value="Aldo/ket_reductase_CS"/>
</dbReference>
<dbReference type="Gene3D" id="3.20.20.100">
    <property type="entry name" value="NADP-dependent oxidoreductase domain"/>
    <property type="match status" value="1"/>
</dbReference>
<keyword evidence="3" id="KW-0560">Oxidoreductase</keyword>
<dbReference type="EMBL" id="JACIVA010000046">
    <property type="protein sequence ID" value="MBB1097629.1"/>
    <property type="molecule type" value="Genomic_DNA"/>
</dbReference>
<protein>
    <submittedName>
        <fullName evidence="8">Aldo/keto reductase</fullName>
    </submittedName>
</protein>
<dbReference type="FunFam" id="3.20.20.100:FF:000002">
    <property type="entry name" value="2,5-diketo-D-gluconic acid reductase A"/>
    <property type="match status" value="1"/>
</dbReference>
<accession>A0A7W3UL91</accession>
<dbReference type="Pfam" id="PF00248">
    <property type="entry name" value="Aldo_ket_red"/>
    <property type="match status" value="1"/>
</dbReference>
<dbReference type="Proteomes" id="UP000517106">
    <property type="component" value="Unassembled WGS sequence"/>
</dbReference>
<dbReference type="CDD" id="cd19071">
    <property type="entry name" value="AKR_AKR1-5-like"/>
    <property type="match status" value="1"/>
</dbReference>
<dbReference type="RefSeq" id="WP_182596380.1">
    <property type="nucleotide sequence ID" value="NZ_JACIVA010000046.1"/>
</dbReference>
<dbReference type="PRINTS" id="PR00069">
    <property type="entry name" value="ALDKETRDTASE"/>
</dbReference>
<evidence type="ECO:0000313" key="8">
    <source>
        <dbReference type="EMBL" id="MBB1097629.1"/>
    </source>
</evidence>
<evidence type="ECO:0000313" key="9">
    <source>
        <dbReference type="Proteomes" id="UP000517106"/>
    </source>
</evidence>
<dbReference type="PROSITE" id="PS00062">
    <property type="entry name" value="ALDOKETO_REDUCTASE_2"/>
    <property type="match status" value="1"/>
</dbReference>
<dbReference type="SUPFAM" id="SSF51430">
    <property type="entry name" value="NAD(P)-linked oxidoreductase"/>
    <property type="match status" value="1"/>
</dbReference>
<keyword evidence="9" id="KW-1185">Reference proteome</keyword>